<dbReference type="AlphaFoldDB" id="A0A9E2S849"/>
<name>A0A9E2S849_9BACT</name>
<evidence type="ECO:0000313" key="7">
    <source>
        <dbReference type="Proteomes" id="UP000812270"/>
    </source>
</evidence>
<evidence type="ECO:0000256" key="3">
    <source>
        <dbReference type="ARBA" id="ARBA00023284"/>
    </source>
</evidence>
<accession>A0A9E2S849</accession>
<dbReference type="Pfam" id="PF00578">
    <property type="entry name" value="AhpC-TSA"/>
    <property type="match status" value="1"/>
</dbReference>
<dbReference type="GO" id="GO:0017004">
    <property type="term" value="P:cytochrome complex assembly"/>
    <property type="evidence" value="ECO:0007669"/>
    <property type="project" value="UniProtKB-KW"/>
</dbReference>
<dbReference type="Pfam" id="PF14289">
    <property type="entry name" value="DUF4369"/>
    <property type="match status" value="1"/>
</dbReference>
<sequence length="368" mass="41116">MKKTLMLLTACFCASLLHAQTNTTVTASIKGLEAGKWVYYRTLSGDGKDSVQTKEGGFVIKTNIPEGEGNAYIIQIGNKYVENCMTFLYLDKGNVTLKGDGPMMKDIKAEGPQYIKDYNAYNDFIKNAPALKGKDELYKKANELYAKDTAAFAALQPQLEKMDSTEKALTKQWVLSHKNSRYSAFLLSFELGRLDFDEQEKILNQLTADAKNNAPGKKVANSIRINNLTGIGKQAMNFTQNDTLGKPVSLTDFKGKYVLVDFWASWCKPCRAENPNVVAAYNKYKGKNFTVLGVSLDQPTGKEKWLNAIHADNLTWTHVSDLKYWNNAVARQYDINSIPANLLIDPTGKIIAKNLHGEELEKKLNEVL</sequence>
<dbReference type="InterPro" id="IPR013766">
    <property type="entry name" value="Thioredoxin_domain"/>
</dbReference>
<evidence type="ECO:0000256" key="4">
    <source>
        <dbReference type="SAM" id="SignalP"/>
    </source>
</evidence>
<evidence type="ECO:0000256" key="1">
    <source>
        <dbReference type="ARBA" id="ARBA00022748"/>
    </source>
</evidence>
<organism evidence="6 7">
    <name type="scientific">Pinibacter aurantiacus</name>
    <dbReference type="NCBI Taxonomy" id="2851599"/>
    <lineage>
        <taxon>Bacteria</taxon>
        <taxon>Pseudomonadati</taxon>
        <taxon>Bacteroidota</taxon>
        <taxon>Chitinophagia</taxon>
        <taxon>Chitinophagales</taxon>
        <taxon>Chitinophagaceae</taxon>
        <taxon>Pinibacter</taxon>
    </lineage>
</organism>
<keyword evidence="7" id="KW-1185">Reference proteome</keyword>
<dbReference type="Proteomes" id="UP000812270">
    <property type="component" value="Unassembled WGS sequence"/>
</dbReference>
<comment type="caution">
    <text evidence="6">The sequence shown here is derived from an EMBL/GenBank/DDBJ whole genome shotgun (WGS) entry which is preliminary data.</text>
</comment>
<feature type="chain" id="PRO_5038563805" evidence="4">
    <location>
        <begin position="20"/>
        <end position="368"/>
    </location>
</feature>
<dbReference type="InterPro" id="IPR025380">
    <property type="entry name" value="DUF4369"/>
</dbReference>
<dbReference type="GO" id="GO:0016209">
    <property type="term" value="F:antioxidant activity"/>
    <property type="evidence" value="ECO:0007669"/>
    <property type="project" value="InterPro"/>
</dbReference>
<evidence type="ECO:0000259" key="5">
    <source>
        <dbReference type="PROSITE" id="PS51352"/>
    </source>
</evidence>
<keyword evidence="1" id="KW-0201">Cytochrome c-type biogenesis</keyword>
<feature type="domain" description="Thioredoxin" evidence="5">
    <location>
        <begin position="229"/>
        <end position="368"/>
    </location>
</feature>
<keyword evidence="3" id="KW-0676">Redox-active center</keyword>
<proteinExistence type="predicted"/>
<evidence type="ECO:0000256" key="2">
    <source>
        <dbReference type="ARBA" id="ARBA00023157"/>
    </source>
</evidence>
<keyword evidence="2" id="KW-1015">Disulfide bond</keyword>
<dbReference type="InterPro" id="IPR000866">
    <property type="entry name" value="AhpC/TSA"/>
</dbReference>
<evidence type="ECO:0000313" key="6">
    <source>
        <dbReference type="EMBL" id="MBV4355715.1"/>
    </source>
</evidence>
<dbReference type="GO" id="GO:0016491">
    <property type="term" value="F:oxidoreductase activity"/>
    <property type="evidence" value="ECO:0007669"/>
    <property type="project" value="InterPro"/>
</dbReference>
<dbReference type="PANTHER" id="PTHR42852">
    <property type="entry name" value="THIOL:DISULFIDE INTERCHANGE PROTEIN DSBE"/>
    <property type="match status" value="1"/>
</dbReference>
<dbReference type="RefSeq" id="WP_217789261.1">
    <property type="nucleotide sequence ID" value="NZ_JAHSPG010000001.1"/>
</dbReference>
<feature type="signal peptide" evidence="4">
    <location>
        <begin position="1"/>
        <end position="19"/>
    </location>
</feature>
<dbReference type="PROSITE" id="PS51352">
    <property type="entry name" value="THIOREDOXIN_2"/>
    <property type="match status" value="1"/>
</dbReference>
<dbReference type="PANTHER" id="PTHR42852:SF6">
    <property type="entry name" value="THIOL:DISULFIDE INTERCHANGE PROTEIN DSBE"/>
    <property type="match status" value="1"/>
</dbReference>
<protein>
    <submittedName>
        <fullName evidence="6">AhpC/TSA family protein</fullName>
    </submittedName>
</protein>
<dbReference type="InterPro" id="IPR050553">
    <property type="entry name" value="Thioredoxin_ResA/DsbE_sf"/>
</dbReference>
<dbReference type="CDD" id="cd02966">
    <property type="entry name" value="TlpA_like_family"/>
    <property type="match status" value="1"/>
</dbReference>
<dbReference type="EMBL" id="JAHSPG010000001">
    <property type="protein sequence ID" value="MBV4355715.1"/>
    <property type="molecule type" value="Genomic_DNA"/>
</dbReference>
<reference evidence="6" key="1">
    <citation type="submission" date="2021-06" db="EMBL/GenBank/DDBJ databases">
        <authorList>
            <person name="Huq M.A."/>
        </authorList>
    </citation>
    <scope>NUCLEOTIDE SEQUENCE</scope>
    <source>
        <strain evidence="6">MAH-26</strain>
    </source>
</reference>
<gene>
    <name evidence="6" type="ORF">KTO63_01055</name>
</gene>
<keyword evidence="4" id="KW-0732">Signal</keyword>